<proteinExistence type="predicted"/>
<evidence type="ECO:0000256" key="2">
    <source>
        <dbReference type="ARBA" id="ARBA00022737"/>
    </source>
</evidence>
<dbReference type="FunFam" id="2.20.100.10:FF:000004">
    <property type="entry name" value="Adhesion G protein-coupled receptor B2"/>
    <property type="match status" value="1"/>
</dbReference>
<evidence type="ECO:0000313" key="6">
    <source>
        <dbReference type="Ensembl" id="ENSHHUP00000030976.1"/>
    </source>
</evidence>
<accession>A0A4W5LXB2</accession>
<dbReference type="SUPFAM" id="SSF57603">
    <property type="entry name" value="FnI-like domain"/>
    <property type="match status" value="1"/>
</dbReference>
<keyword evidence="2" id="KW-0677">Repeat</keyword>
<evidence type="ECO:0000313" key="7">
    <source>
        <dbReference type="Proteomes" id="UP000314982"/>
    </source>
</evidence>
<keyword evidence="1" id="KW-0732">Signal</keyword>
<dbReference type="Proteomes" id="UP000314982">
    <property type="component" value="Unassembled WGS sequence"/>
</dbReference>
<keyword evidence="3" id="KW-1015">Disulfide bond</keyword>
<dbReference type="InterPro" id="IPR038877">
    <property type="entry name" value="THSD1"/>
</dbReference>
<dbReference type="AlphaFoldDB" id="A0A4W5LXB2"/>
<keyword evidence="4" id="KW-0325">Glycoprotein</keyword>
<feature type="region of interest" description="Disordered" evidence="5">
    <location>
        <begin position="88"/>
        <end position="108"/>
    </location>
</feature>
<dbReference type="Gene3D" id="2.20.100.10">
    <property type="entry name" value="Thrombospondin type-1 (TSP1) repeat"/>
    <property type="match status" value="1"/>
</dbReference>
<dbReference type="PANTHER" id="PTHR16311">
    <property type="entry name" value="THROMBOSPONDIN TYPE I DOMAIN-CONTAINING 1"/>
    <property type="match status" value="1"/>
</dbReference>
<dbReference type="PANTHER" id="PTHR16311:SF3">
    <property type="entry name" value="THROMBOSPONDIN TYPE-1 DOMAIN-CONTAINING PROTEIN 1"/>
    <property type="match status" value="1"/>
</dbReference>
<dbReference type="SMART" id="SM00209">
    <property type="entry name" value="TSP1"/>
    <property type="match status" value="1"/>
</dbReference>
<evidence type="ECO:0000256" key="4">
    <source>
        <dbReference type="ARBA" id="ARBA00023180"/>
    </source>
</evidence>
<dbReference type="PROSITE" id="PS50092">
    <property type="entry name" value="TSP1"/>
    <property type="match status" value="1"/>
</dbReference>
<dbReference type="Pfam" id="PF00090">
    <property type="entry name" value="TSP_1"/>
    <property type="match status" value="1"/>
</dbReference>
<dbReference type="InterPro" id="IPR036383">
    <property type="entry name" value="TSP1_rpt_sf"/>
</dbReference>
<organism evidence="6 7">
    <name type="scientific">Hucho hucho</name>
    <name type="common">huchen</name>
    <dbReference type="NCBI Taxonomy" id="62062"/>
    <lineage>
        <taxon>Eukaryota</taxon>
        <taxon>Metazoa</taxon>
        <taxon>Chordata</taxon>
        <taxon>Craniata</taxon>
        <taxon>Vertebrata</taxon>
        <taxon>Euteleostomi</taxon>
        <taxon>Actinopterygii</taxon>
        <taxon>Neopterygii</taxon>
        <taxon>Teleostei</taxon>
        <taxon>Protacanthopterygii</taxon>
        <taxon>Salmoniformes</taxon>
        <taxon>Salmonidae</taxon>
        <taxon>Salmoninae</taxon>
        <taxon>Hucho</taxon>
    </lineage>
</organism>
<evidence type="ECO:0000256" key="5">
    <source>
        <dbReference type="SAM" id="MobiDB-lite"/>
    </source>
</evidence>
<protein>
    <submittedName>
        <fullName evidence="6">Uncharacterized protein</fullName>
    </submittedName>
</protein>
<sequence>MDLQNTNSYIGLITYHLIATNVKMFFFSLQDSKIVCHQITCPPVACASPSFIDGECCPVCLSKDSEDGWSPWSEWTECTVTCGTGTQQRGRSCDATSNTCSGPSIQTR</sequence>
<name>A0A4W5LXB2_9TELE</name>
<dbReference type="GO" id="GO:0071944">
    <property type="term" value="C:cell periphery"/>
    <property type="evidence" value="ECO:0007669"/>
    <property type="project" value="TreeGrafter"/>
</dbReference>
<dbReference type="GeneTree" id="ENSGT00940000157846"/>
<keyword evidence="7" id="KW-1185">Reference proteome</keyword>
<reference evidence="7" key="1">
    <citation type="submission" date="2018-06" db="EMBL/GenBank/DDBJ databases">
        <title>Genome assembly of Danube salmon.</title>
        <authorList>
            <person name="Macqueen D.J."/>
            <person name="Gundappa M.K."/>
        </authorList>
    </citation>
    <scope>NUCLEOTIDE SEQUENCE [LARGE SCALE GENOMIC DNA]</scope>
</reference>
<reference evidence="6" key="2">
    <citation type="submission" date="2025-08" db="UniProtKB">
        <authorList>
            <consortium name="Ensembl"/>
        </authorList>
    </citation>
    <scope>IDENTIFICATION</scope>
</reference>
<evidence type="ECO:0000256" key="3">
    <source>
        <dbReference type="ARBA" id="ARBA00023157"/>
    </source>
</evidence>
<dbReference type="InterPro" id="IPR000884">
    <property type="entry name" value="TSP1_rpt"/>
</dbReference>
<dbReference type="SUPFAM" id="SSF82895">
    <property type="entry name" value="TSP-1 type 1 repeat"/>
    <property type="match status" value="1"/>
</dbReference>
<dbReference type="Ensembl" id="ENSHHUT00000032264.1">
    <property type="protein sequence ID" value="ENSHHUP00000030976.1"/>
    <property type="gene ID" value="ENSHHUG00000019708.1"/>
</dbReference>
<reference evidence="6" key="3">
    <citation type="submission" date="2025-09" db="UniProtKB">
        <authorList>
            <consortium name="Ensembl"/>
        </authorList>
    </citation>
    <scope>IDENTIFICATION</scope>
</reference>
<evidence type="ECO:0000256" key="1">
    <source>
        <dbReference type="ARBA" id="ARBA00022729"/>
    </source>
</evidence>